<protein>
    <submittedName>
        <fullName evidence="3">Membrane transporter protein</fullName>
    </submittedName>
</protein>
<evidence type="ECO:0000313" key="3">
    <source>
        <dbReference type="EMBL" id="KAK7235224.1"/>
    </source>
</evidence>
<keyword evidence="2" id="KW-0472">Membrane</keyword>
<proteinExistence type="predicted"/>
<dbReference type="PANTHER" id="PTHR31154">
    <property type="entry name" value="MEMBRANE TRANSPORTER PROTEIN"/>
    <property type="match status" value="1"/>
</dbReference>
<feature type="compositionally biased region" description="Pro residues" evidence="1">
    <location>
        <begin position="19"/>
        <end position="36"/>
    </location>
</feature>
<comment type="caution">
    <text evidence="3">The sequence shown here is derived from an EMBL/GenBank/DDBJ whole genome shotgun (WGS) entry which is preliminary data.</text>
</comment>
<dbReference type="Proteomes" id="UP001363151">
    <property type="component" value="Unassembled WGS sequence"/>
</dbReference>
<keyword evidence="2" id="KW-0812">Transmembrane</keyword>
<evidence type="ECO:0000256" key="1">
    <source>
        <dbReference type="SAM" id="MobiDB-lite"/>
    </source>
</evidence>
<gene>
    <name evidence="3" type="ORF">SO694_00144017</name>
</gene>
<reference evidence="3 4" key="1">
    <citation type="submission" date="2024-03" db="EMBL/GenBank/DDBJ databases">
        <title>Aureococcus anophagefferens CCMP1851 and Kratosvirus quantuckense: Draft genome of a second virus-susceptible host strain in the model system.</title>
        <authorList>
            <person name="Chase E."/>
            <person name="Truchon A.R."/>
            <person name="Schepens W."/>
            <person name="Wilhelm S.W."/>
        </authorList>
    </citation>
    <scope>NUCLEOTIDE SEQUENCE [LARGE SCALE GENOMIC DNA]</scope>
    <source>
        <strain evidence="3 4">CCMP1851</strain>
    </source>
</reference>
<accession>A0ABR1FPR6</accession>
<feature type="transmembrane region" description="Helical" evidence="2">
    <location>
        <begin position="229"/>
        <end position="247"/>
    </location>
</feature>
<organism evidence="3 4">
    <name type="scientific">Aureococcus anophagefferens</name>
    <name type="common">Harmful bloom alga</name>
    <dbReference type="NCBI Taxonomy" id="44056"/>
    <lineage>
        <taxon>Eukaryota</taxon>
        <taxon>Sar</taxon>
        <taxon>Stramenopiles</taxon>
        <taxon>Ochrophyta</taxon>
        <taxon>Pelagophyceae</taxon>
        <taxon>Pelagomonadales</taxon>
        <taxon>Pelagomonadaceae</taxon>
        <taxon>Aureococcus</taxon>
    </lineage>
</organism>
<keyword evidence="2" id="KW-1133">Transmembrane helix</keyword>
<evidence type="ECO:0000256" key="2">
    <source>
        <dbReference type="SAM" id="Phobius"/>
    </source>
</evidence>
<feature type="region of interest" description="Disordered" evidence="1">
    <location>
        <begin position="1"/>
        <end position="38"/>
    </location>
</feature>
<feature type="transmembrane region" description="Helical" evidence="2">
    <location>
        <begin position="205"/>
        <end position="223"/>
    </location>
</feature>
<name>A0ABR1FPR6_AURAN</name>
<dbReference type="PANTHER" id="PTHR31154:SF4">
    <property type="entry name" value="MEMBRANE TRANSPORTER PROTEIN"/>
    <property type="match status" value="1"/>
</dbReference>
<dbReference type="EMBL" id="JBBJCI010000294">
    <property type="protein sequence ID" value="KAK7235224.1"/>
    <property type="molecule type" value="Genomic_DNA"/>
</dbReference>
<evidence type="ECO:0000313" key="4">
    <source>
        <dbReference type="Proteomes" id="UP001363151"/>
    </source>
</evidence>
<keyword evidence="4" id="KW-1185">Reference proteome</keyword>
<feature type="transmembrane region" description="Helical" evidence="2">
    <location>
        <begin position="146"/>
        <end position="167"/>
    </location>
</feature>
<feature type="transmembrane region" description="Helical" evidence="2">
    <location>
        <begin position="179"/>
        <end position="196"/>
    </location>
</feature>
<sequence length="287" mass="30293">MPGPPDLRVELQHKAVGAPPAPSPPSPPPSAPPSPKTPRLAAALAPYVGAWKVVWLISPASMREFLEERASASRRARHGGATQSSELEFGVDGMDNWTERDLMSLNLFHTNRVVIPINGDSSEGVTPTECGAAVLAHVRAMVLGSFIAGSTPLGGGVVGFPVAVLVLRMEPAQGRDFSAMIQAAGMTSASYLILYLKPELVHVKLVSWSIAFGVLGCIVGFVVEVDPFAVNLALTTHLLAFAVVYFYKNEIIEHYLPPLGCAKGPAPGGAKGDALAELVRAEEARTN</sequence>